<reference evidence="10 11" key="1">
    <citation type="journal article" date="2023" name="Hortic Res">
        <title>The complete reference genome for grapevine (Vitis vinifera L.) genetics and breeding.</title>
        <authorList>
            <person name="Shi X."/>
            <person name="Cao S."/>
            <person name="Wang X."/>
            <person name="Huang S."/>
            <person name="Wang Y."/>
            <person name="Liu Z."/>
            <person name="Liu W."/>
            <person name="Leng X."/>
            <person name="Peng Y."/>
            <person name="Wang N."/>
            <person name="Wang Y."/>
            <person name="Ma Z."/>
            <person name="Xu X."/>
            <person name="Zhang F."/>
            <person name="Xue H."/>
            <person name="Zhong H."/>
            <person name="Wang Y."/>
            <person name="Zhang K."/>
            <person name="Velt A."/>
            <person name="Avia K."/>
            <person name="Holtgrawe D."/>
            <person name="Grimplet J."/>
            <person name="Matus J.T."/>
            <person name="Ware D."/>
            <person name="Wu X."/>
            <person name="Wang H."/>
            <person name="Liu C."/>
            <person name="Fang Y."/>
            <person name="Rustenholz C."/>
            <person name="Cheng Z."/>
            <person name="Xiao H."/>
            <person name="Zhou Y."/>
        </authorList>
    </citation>
    <scope>NUCLEOTIDE SEQUENCE [LARGE SCALE GENOMIC DNA]</scope>
    <source>
        <strain evidence="11">cv. Pinot noir / PN40024</strain>
        <tissue evidence="10">Leaf</tissue>
    </source>
</reference>
<protein>
    <recommendedName>
        <fullName evidence="12">Polygalacturonase</fullName>
    </recommendedName>
</protein>
<keyword evidence="11" id="KW-1185">Reference proteome</keyword>
<name>A0ABY9CHH1_VITVI</name>
<dbReference type="PANTHER" id="PTHR31375">
    <property type="match status" value="1"/>
</dbReference>
<evidence type="ECO:0000256" key="6">
    <source>
        <dbReference type="ARBA" id="ARBA00023295"/>
    </source>
</evidence>
<keyword evidence="5 9" id="KW-0378">Hydrolase</keyword>
<keyword evidence="4" id="KW-0964">Secreted</keyword>
<evidence type="ECO:0008006" key="12">
    <source>
        <dbReference type="Google" id="ProtNLM"/>
    </source>
</evidence>
<dbReference type="Proteomes" id="UP001227230">
    <property type="component" value="Chromosome 9"/>
</dbReference>
<dbReference type="InterPro" id="IPR012334">
    <property type="entry name" value="Pectin_lyas_fold"/>
</dbReference>
<feature type="active site" evidence="8">
    <location>
        <position position="281"/>
    </location>
</feature>
<dbReference type="EMBL" id="CP126656">
    <property type="protein sequence ID" value="WJZ94774.1"/>
    <property type="molecule type" value="Genomic_DNA"/>
</dbReference>
<evidence type="ECO:0000313" key="11">
    <source>
        <dbReference type="Proteomes" id="UP001227230"/>
    </source>
</evidence>
<proteinExistence type="inferred from homology"/>
<evidence type="ECO:0000256" key="2">
    <source>
        <dbReference type="ARBA" id="ARBA00008834"/>
    </source>
</evidence>
<evidence type="ECO:0000256" key="4">
    <source>
        <dbReference type="ARBA" id="ARBA00022525"/>
    </source>
</evidence>
<evidence type="ECO:0000256" key="7">
    <source>
        <dbReference type="ARBA" id="ARBA00023316"/>
    </source>
</evidence>
<evidence type="ECO:0000256" key="9">
    <source>
        <dbReference type="RuleBase" id="RU361169"/>
    </source>
</evidence>
<dbReference type="InterPro" id="IPR011050">
    <property type="entry name" value="Pectin_lyase_fold/virulence"/>
</dbReference>
<dbReference type="SUPFAM" id="SSF51126">
    <property type="entry name" value="Pectin lyase-like"/>
    <property type="match status" value="1"/>
</dbReference>
<evidence type="ECO:0000256" key="3">
    <source>
        <dbReference type="ARBA" id="ARBA00022512"/>
    </source>
</evidence>
<keyword evidence="3" id="KW-0134">Cell wall</keyword>
<organism evidence="10 11">
    <name type="scientific">Vitis vinifera</name>
    <name type="common">Grape</name>
    <dbReference type="NCBI Taxonomy" id="29760"/>
    <lineage>
        <taxon>Eukaryota</taxon>
        <taxon>Viridiplantae</taxon>
        <taxon>Streptophyta</taxon>
        <taxon>Embryophyta</taxon>
        <taxon>Tracheophyta</taxon>
        <taxon>Spermatophyta</taxon>
        <taxon>Magnoliopsida</taxon>
        <taxon>eudicotyledons</taxon>
        <taxon>Gunneridae</taxon>
        <taxon>Pentapetalae</taxon>
        <taxon>rosids</taxon>
        <taxon>Vitales</taxon>
        <taxon>Vitaceae</taxon>
        <taxon>Viteae</taxon>
        <taxon>Vitis</taxon>
    </lineage>
</organism>
<dbReference type="Gene3D" id="2.160.20.10">
    <property type="entry name" value="Single-stranded right-handed beta-helix, Pectin lyase-like"/>
    <property type="match status" value="1"/>
</dbReference>
<evidence type="ECO:0000313" key="10">
    <source>
        <dbReference type="EMBL" id="WJZ94774.1"/>
    </source>
</evidence>
<comment type="similarity">
    <text evidence="2 9">Belongs to the glycosyl hydrolase 28 family.</text>
</comment>
<comment type="subcellular location">
    <subcellularLocation>
        <location evidence="1">Secreted</location>
        <location evidence="1">Cell wall</location>
    </subcellularLocation>
</comment>
<evidence type="ECO:0000256" key="8">
    <source>
        <dbReference type="PROSITE-ProRule" id="PRU10052"/>
    </source>
</evidence>
<dbReference type="InterPro" id="IPR000743">
    <property type="entry name" value="Glyco_hydro_28"/>
</dbReference>
<keyword evidence="7" id="KW-0961">Cell wall biogenesis/degradation</keyword>
<keyword evidence="6 9" id="KW-0326">Glycosidase</keyword>
<gene>
    <name evidence="10" type="ORF">VitviT2T_013603</name>
</gene>
<dbReference type="PROSITE" id="PS00502">
    <property type="entry name" value="POLYGALACTURONASE"/>
    <property type="match status" value="1"/>
</dbReference>
<dbReference type="Pfam" id="PF00295">
    <property type="entry name" value="Glyco_hydro_28"/>
    <property type="match status" value="1"/>
</dbReference>
<accession>A0ABY9CHH1</accession>
<evidence type="ECO:0000256" key="5">
    <source>
        <dbReference type="ARBA" id="ARBA00022801"/>
    </source>
</evidence>
<sequence>MSFFFFLRPSSSSSSSSPQSLCLICTVFIFLVLFLINVEGFEPLIQLPHSPAARPRLETKILYVNQFGAKGDGVQDDTDAFRNAWKIACASITKASIVIPHDKKFLVRPISFGGPCRAKVTVTISGTIIAPKDPDVWHGLNPQKWLYFHGVNHLTVRGSGIINGRGHKWWSQSCKINATNPCEHAPTAIIFHRCKKLRVRDIALINSQRTHIAFTNSFRIVVSGIKMIAPASSPNTDGLHISSSSRVNIKDSIIRTGDDCISIVGNSSIIRIKNIACGPGHGISVGSLGMGNSWAQVHDVIVDQAFLAHTKNGLRIKTWQGGRGFASQITFQNVLMENVSHPIIIDQYYCDSLTPCLNQTLAVKVANISYVSIKGTSATEESVRFACSDSFPCEKLYLEEVQLLSYTGKNTSSFCWEAQGLTSGSVDPPACFSSNGTFIGQKADSGSALQSF</sequence>
<evidence type="ECO:0000256" key="1">
    <source>
        <dbReference type="ARBA" id="ARBA00004191"/>
    </source>
</evidence>